<keyword evidence="3" id="KW-1185">Reference proteome</keyword>
<evidence type="ECO:0000313" key="3">
    <source>
        <dbReference type="Proteomes" id="UP001597145"/>
    </source>
</evidence>
<protein>
    <submittedName>
        <fullName evidence="2">DUF1275 family protein</fullName>
    </submittedName>
</protein>
<reference evidence="3" key="1">
    <citation type="journal article" date="2019" name="Int. J. Syst. Evol. Microbiol.">
        <title>The Global Catalogue of Microorganisms (GCM) 10K type strain sequencing project: providing services to taxonomists for standard genome sequencing and annotation.</title>
        <authorList>
            <consortium name="The Broad Institute Genomics Platform"/>
            <consortium name="The Broad Institute Genome Sequencing Center for Infectious Disease"/>
            <person name="Wu L."/>
            <person name="Ma J."/>
        </authorList>
    </citation>
    <scope>NUCLEOTIDE SEQUENCE [LARGE SCALE GENOMIC DNA]</scope>
    <source>
        <strain evidence="3">JCM 12165</strain>
    </source>
</reference>
<feature type="transmembrane region" description="Helical" evidence="1">
    <location>
        <begin position="118"/>
        <end position="135"/>
    </location>
</feature>
<feature type="transmembrane region" description="Helical" evidence="1">
    <location>
        <begin position="55"/>
        <end position="75"/>
    </location>
</feature>
<name>A0ABW4FQD7_9PSEU</name>
<feature type="transmembrane region" description="Helical" evidence="1">
    <location>
        <begin position="12"/>
        <end position="35"/>
    </location>
</feature>
<accession>A0ABW4FQD7</accession>
<dbReference type="Pfam" id="PF06912">
    <property type="entry name" value="DUF1275"/>
    <property type="match status" value="1"/>
</dbReference>
<keyword evidence="1" id="KW-0812">Transmembrane</keyword>
<keyword evidence="1" id="KW-0472">Membrane</keyword>
<gene>
    <name evidence="2" type="ORF">ACFSCY_24820</name>
</gene>
<organism evidence="2 3">
    <name type="scientific">Pseudonocardia aurantiaca</name>
    <dbReference type="NCBI Taxonomy" id="75290"/>
    <lineage>
        <taxon>Bacteria</taxon>
        <taxon>Bacillati</taxon>
        <taxon>Actinomycetota</taxon>
        <taxon>Actinomycetes</taxon>
        <taxon>Pseudonocardiales</taxon>
        <taxon>Pseudonocardiaceae</taxon>
        <taxon>Pseudonocardia</taxon>
    </lineage>
</organism>
<keyword evidence="1" id="KW-1133">Transmembrane helix</keyword>
<dbReference type="PANTHER" id="PTHR37314:SF5">
    <property type="entry name" value="SLR0142 PROTEIN"/>
    <property type="match status" value="1"/>
</dbReference>
<comment type="caution">
    <text evidence="2">The sequence shown here is derived from an EMBL/GenBank/DDBJ whole genome shotgun (WGS) entry which is preliminary data.</text>
</comment>
<feature type="transmembrane region" description="Helical" evidence="1">
    <location>
        <begin position="87"/>
        <end position="106"/>
    </location>
</feature>
<dbReference type="Proteomes" id="UP001597145">
    <property type="component" value="Unassembled WGS sequence"/>
</dbReference>
<sequence>MDDSLRLKLLPTVLSVIAGSADVISFLGLGGLFVAHITGNLVILAAHVVTGDPVGIAPVLSVPVFIVVLALARLLAAGLEAAGLASLRPLLLLQFLLLAGFLALSPSIGIDPNAPNEVLAAMLGVSAMAVQNALVQISVRGAPTTAVMTTNITRFTMDVGHVLLGQDPAEAAAARRRAANTWPSIVGFGAGAALGAALFRAVGPASIALPTGLALLALAGVHHGTAARARAGREPGCRGRRGGRRFRLWRAKP</sequence>
<evidence type="ECO:0000313" key="2">
    <source>
        <dbReference type="EMBL" id="MFD1532654.1"/>
    </source>
</evidence>
<dbReference type="EMBL" id="JBHUCP010000019">
    <property type="protein sequence ID" value="MFD1532654.1"/>
    <property type="molecule type" value="Genomic_DNA"/>
</dbReference>
<dbReference type="InterPro" id="IPR010699">
    <property type="entry name" value="DUF1275"/>
</dbReference>
<dbReference type="RefSeq" id="WP_343978192.1">
    <property type="nucleotide sequence ID" value="NZ_BAAAJG010000010.1"/>
</dbReference>
<evidence type="ECO:0000256" key="1">
    <source>
        <dbReference type="SAM" id="Phobius"/>
    </source>
</evidence>
<dbReference type="PANTHER" id="PTHR37314">
    <property type="entry name" value="SLR0142 PROTEIN"/>
    <property type="match status" value="1"/>
</dbReference>
<proteinExistence type="predicted"/>